<dbReference type="OrthoDB" id="2431475at2759"/>
<evidence type="ECO:0000313" key="3">
    <source>
        <dbReference type="Proteomes" id="UP000827724"/>
    </source>
</evidence>
<feature type="compositionally biased region" description="Basic residues" evidence="1">
    <location>
        <begin position="199"/>
        <end position="231"/>
    </location>
</feature>
<feature type="region of interest" description="Disordered" evidence="1">
    <location>
        <begin position="73"/>
        <end position="303"/>
    </location>
</feature>
<feature type="compositionally biased region" description="Basic and acidic residues" evidence="1">
    <location>
        <begin position="158"/>
        <end position="184"/>
    </location>
</feature>
<reference evidence="2" key="1">
    <citation type="submission" date="2021-08" db="EMBL/GenBank/DDBJ databases">
        <title>Chromosome-Level Trichoderma cornu-damae using Hi-C Data.</title>
        <authorList>
            <person name="Kim C.S."/>
        </authorList>
    </citation>
    <scope>NUCLEOTIDE SEQUENCE</scope>
    <source>
        <strain evidence="2">KA19-0412C</strain>
    </source>
</reference>
<feature type="region of interest" description="Disordered" evidence="1">
    <location>
        <begin position="321"/>
        <end position="385"/>
    </location>
</feature>
<dbReference type="EMBL" id="JAIWOZ010000004">
    <property type="protein sequence ID" value="KAH6605601.1"/>
    <property type="molecule type" value="Genomic_DNA"/>
</dbReference>
<dbReference type="PANTHER" id="PTHR40132">
    <property type="entry name" value="PRE-MRNA-SPLICING FACTOR 38B"/>
    <property type="match status" value="1"/>
</dbReference>
<evidence type="ECO:0000313" key="2">
    <source>
        <dbReference type="EMBL" id="KAH6605601.1"/>
    </source>
</evidence>
<comment type="caution">
    <text evidence="2">The sequence shown here is derived from an EMBL/GenBank/DDBJ whole genome shotgun (WGS) entry which is preliminary data.</text>
</comment>
<protein>
    <submittedName>
        <fullName evidence="2">Pre-mrna-splicing factor 38b</fullName>
    </submittedName>
</protein>
<feature type="compositionally biased region" description="Basic and acidic residues" evidence="1">
    <location>
        <begin position="119"/>
        <end position="139"/>
    </location>
</feature>
<organism evidence="2 3">
    <name type="scientific">Trichoderma cornu-damae</name>
    <dbReference type="NCBI Taxonomy" id="654480"/>
    <lineage>
        <taxon>Eukaryota</taxon>
        <taxon>Fungi</taxon>
        <taxon>Dikarya</taxon>
        <taxon>Ascomycota</taxon>
        <taxon>Pezizomycotina</taxon>
        <taxon>Sordariomycetes</taxon>
        <taxon>Hypocreomycetidae</taxon>
        <taxon>Hypocreales</taxon>
        <taxon>Hypocreaceae</taxon>
        <taxon>Trichoderma</taxon>
    </lineage>
</organism>
<accession>A0A9P8TS82</accession>
<feature type="compositionally biased region" description="Basic and acidic residues" evidence="1">
    <location>
        <begin position="354"/>
        <end position="366"/>
    </location>
</feature>
<gene>
    <name evidence="2" type="ORF">Trco_004754</name>
</gene>
<keyword evidence="3" id="KW-1185">Reference proteome</keyword>
<feature type="compositionally biased region" description="Basic and acidic residues" evidence="1">
    <location>
        <begin position="236"/>
        <end position="248"/>
    </location>
</feature>
<sequence length="385" mass="43820">MPNHALLTDDYVADLLAKEANDCSLKYSAMGMEAFNTKYKPSTVPKPNTRFLRNIIKETDTHNKALLAKEAAESRERLKGLERAEGVKRRKTDPTAGDIRKRQLGNIQSILGGPRHRRGENTKPAADEERSRAKSGGDRHSHRSSRRERDVSAGGRQSRKDFGRLSRSPDSDGQRTHHEDDSRGSRRRHRDGSSEDKRRHARHRRRDRSRSPRSRHRSRSPRTKRSKHRSRSPLAAEKRPSNGSHRGDDGDESDPLEDFIGPAPPPTHRGRGTVAGSASLDRRFSDSYDPSADVPPDKGEGTWDDAVEAFRDRQKLRQMQEERMRAAGFADHQIQRINNSQREKTEADVVWSKVGEKREWDRGKEEDGQEDGDDMVLRGILSEEL</sequence>
<dbReference type="AlphaFoldDB" id="A0A9P8TS82"/>
<evidence type="ECO:0000256" key="1">
    <source>
        <dbReference type="SAM" id="MobiDB-lite"/>
    </source>
</evidence>
<dbReference type="PANTHER" id="PTHR40132:SF1">
    <property type="entry name" value="PRE-MRNA-SPLICING FACTOR 38B"/>
    <property type="match status" value="1"/>
</dbReference>
<dbReference type="Proteomes" id="UP000827724">
    <property type="component" value="Unassembled WGS sequence"/>
</dbReference>
<proteinExistence type="predicted"/>
<feature type="compositionally biased region" description="Basic and acidic residues" evidence="1">
    <location>
        <begin position="73"/>
        <end position="87"/>
    </location>
</feature>
<name>A0A9P8TS82_9HYPO</name>